<dbReference type="GO" id="GO:0005634">
    <property type="term" value="C:nucleus"/>
    <property type="evidence" value="ECO:0007669"/>
    <property type="project" value="TreeGrafter"/>
</dbReference>
<evidence type="ECO:0000313" key="5">
    <source>
        <dbReference type="EMBL" id="KHN72633.1"/>
    </source>
</evidence>
<keyword evidence="3 4" id="KW-0418">Kinase</keyword>
<evidence type="ECO:0000256" key="1">
    <source>
        <dbReference type="ARBA" id="ARBA00007374"/>
    </source>
</evidence>
<keyword evidence="6" id="KW-1185">Reference proteome</keyword>
<name>A0A0B2UTA3_TOXCA</name>
<reference evidence="5 6" key="1">
    <citation type="submission" date="2014-11" db="EMBL/GenBank/DDBJ databases">
        <title>Genetic blueprint of the zoonotic pathogen Toxocara canis.</title>
        <authorList>
            <person name="Zhu X.-Q."/>
            <person name="Korhonen P.K."/>
            <person name="Cai H."/>
            <person name="Young N.D."/>
            <person name="Nejsum P."/>
            <person name="von Samson-Himmelstjerna G."/>
            <person name="Boag P.R."/>
            <person name="Tan P."/>
            <person name="Li Q."/>
            <person name="Min J."/>
            <person name="Yang Y."/>
            <person name="Wang X."/>
            <person name="Fang X."/>
            <person name="Hall R.S."/>
            <person name="Hofmann A."/>
            <person name="Sternberg P.W."/>
            <person name="Jex A.R."/>
            <person name="Gasser R.B."/>
        </authorList>
    </citation>
    <scope>NUCLEOTIDE SEQUENCE [LARGE SCALE GENOMIC DNA]</scope>
    <source>
        <strain evidence="5">PN_DK_2014</strain>
    </source>
</reference>
<dbReference type="STRING" id="6265.A0A0B2UTA3"/>
<dbReference type="GO" id="GO:0000828">
    <property type="term" value="F:inositol hexakisphosphate kinase activity"/>
    <property type="evidence" value="ECO:0007669"/>
    <property type="project" value="TreeGrafter"/>
</dbReference>
<comment type="similarity">
    <text evidence="1 4">Belongs to the inositol phosphokinase (IPK) family.</text>
</comment>
<dbReference type="PANTHER" id="PTHR12400">
    <property type="entry name" value="INOSITOL POLYPHOSPHATE KINASE"/>
    <property type="match status" value="1"/>
</dbReference>
<proteinExistence type="inferred from homology"/>
<dbReference type="PANTHER" id="PTHR12400:SF21">
    <property type="entry name" value="KINASE"/>
    <property type="match status" value="1"/>
</dbReference>
<dbReference type="AlphaFoldDB" id="A0A0B2UTA3"/>
<keyword evidence="2 4" id="KW-0808">Transferase</keyword>
<dbReference type="GO" id="GO:0046854">
    <property type="term" value="P:phosphatidylinositol phosphate biosynthetic process"/>
    <property type="evidence" value="ECO:0007669"/>
    <property type="project" value="TreeGrafter"/>
</dbReference>
<dbReference type="InterPro" id="IPR005522">
    <property type="entry name" value="IPK"/>
</dbReference>
<protein>
    <recommendedName>
        <fullName evidence="4">Kinase</fullName>
        <ecNumber evidence="4">2.7.-.-</ecNumber>
    </recommendedName>
</protein>
<gene>
    <name evidence="5" type="primary">Ip6k3</name>
    <name evidence="5" type="ORF">Tcan_13124</name>
</gene>
<dbReference type="GO" id="GO:0005737">
    <property type="term" value="C:cytoplasm"/>
    <property type="evidence" value="ECO:0007669"/>
    <property type="project" value="TreeGrafter"/>
</dbReference>
<dbReference type="GO" id="GO:0032958">
    <property type="term" value="P:inositol phosphate biosynthetic process"/>
    <property type="evidence" value="ECO:0007669"/>
    <property type="project" value="InterPro"/>
</dbReference>
<sequence>MNVGGFVHQVGGHFGLFVCGGHVCKPLNAREIAFYEQIGERFAPYTAKCCGSISISLRGCVDGSLTLSTDVDVPCHSRTVPNAEVVFRLSKGGRVEADRYDNAWARQCQSKVVQKLLKGYAWFVLLENVVAQFARPCVVDLKMGTRQYGDDASAQKRATQTHKCRTSTSAEMGVRLVGMQLYKEETGTYFYVNKYDGRQMDCETFRETLTEYFIKAGRLRTISLLKKLTALRKTSPLVIFSHYDIMAKEKIVKGSISISLRGCVDGSLTLSTDVDVPCHSRTVPNAEVVFRLSKGGRVEADRYDNAWARQCQSKVVQKLLKGYAWFVLLENVVAQFARPCVVDLKMGTRQYGDDASAQKRATQTHKCRTSTSAEMGVRLVGMQLYKEETGTYFYVNKYDGRQMDCETFRETLTEYFIKAGRLRTISLLKKLTALRKLLAAASGFRFFSSSLLIAFDAKTDKLDAEKCIDVRMIDFAHSTFEGFLDDERYSGPDEGYLLGIDSLIEVLNNIINRNLT</sequence>
<accession>A0A0B2UTA3</accession>
<evidence type="ECO:0000313" key="6">
    <source>
        <dbReference type="Proteomes" id="UP000031036"/>
    </source>
</evidence>
<dbReference type="Pfam" id="PF03770">
    <property type="entry name" value="IPK"/>
    <property type="match status" value="2"/>
</dbReference>
<organism evidence="5 6">
    <name type="scientific">Toxocara canis</name>
    <name type="common">Canine roundworm</name>
    <dbReference type="NCBI Taxonomy" id="6265"/>
    <lineage>
        <taxon>Eukaryota</taxon>
        <taxon>Metazoa</taxon>
        <taxon>Ecdysozoa</taxon>
        <taxon>Nematoda</taxon>
        <taxon>Chromadorea</taxon>
        <taxon>Rhabditida</taxon>
        <taxon>Spirurina</taxon>
        <taxon>Ascaridomorpha</taxon>
        <taxon>Ascaridoidea</taxon>
        <taxon>Toxocaridae</taxon>
        <taxon>Toxocara</taxon>
    </lineage>
</organism>
<dbReference type="Gene3D" id="3.30.470.160">
    <property type="entry name" value="Inositol polyphosphate kinase"/>
    <property type="match status" value="2"/>
</dbReference>
<dbReference type="EC" id="2.7.-.-" evidence="4"/>
<evidence type="ECO:0000256" key="3">
    <source>
        <dbReference type="ARBA" id="ARBA00022777"/>
    </source>
</evidence>
<evidence type="ECO:0000256" key="2">
    <source>
        <dbReference type="ARBA" id="ARBA00022679"/>
    </source>
</evidence>
<dbReference type="EMBL" id="JPKZ01003226">
    <property type="protein sequence ID" value="KHN72633.1"/>
    <property type="molecule type" value="Genomic_DNA"/>
</dbReference>
<dbReference type="OrthoDB" id="2573163at2759"/>
<comment type="caution">
    <text evidence="5">The sequence shown here is derived from an EMBL/GenBank/DDBJ whole genome shotgun (WGS) entry which is preliminary data.</text>
</comment>
<evidence type="ECO:0000256" key="4">
    <source>
        <dbReference type="RuleBase" id="RU363090"/>
    </source>
</evidence>
<dbReference type="Proteomes" id="UP000031036">
    <property type="component" value="Unassembled WGS sequence"/>
</dbReference>
<dbReference type="SUPFAM" id="SSF56104">
    <property type="entry name" value="SAICAR synthase-like"/>
    <property type="match status" value="2"/>
</dbReference>
<dbReference type="InterPro" id="IPR038286">
    <property type="entry name" value="IPK_sf"/>
</dbReference>